<dbReference type="OrthoDB" id="9811249at2"/>
<dbReference type="GO" id="GO:0003908">
    <property type="term" value="F:methylated-DNA-[protein]-cysteine S-methyltransferase activity"/>
    <property type="evidence" value="ECO:0007669"/>
    <property type="project" value="UniProtKB-EC"/>
</dbReference>
<feature type="domain" description="Methylated-DNA-[protein]-cysteine S-methyltransferase DNA binding" evidence="9">
    <location>
        <begin position="165"/>
        <end position="244"/>
    </location>
</feature>
<comment type="similarity">
    <text evidence="2">Belongs to the MGMT family.</text>
</comment>
<evidence type="ECO:0000256" key="6">
    <source>
        <dbReference type="ARBA" id="ARBA00022763"/>
    </source>
</evidence>
<dbReference type="Gene3D" id="1.10.10.10">
    <property type="entry name" value="Winged helix-like DNA-binding domain superfamily/Winged helix DNA-binding domain"/>
    <property type="match status" value="1"/>
</dbReference>
<dbReference type="RefSeq" id="WP_126371419.1">
    <property type="nucleotide sequence ID" value="NZ_LR134167.1"/>
</dbReference>
<dbReference type="InterPro" id="IPR014048">
    <property type="entry name" value="MethylDNA_cys_MeTrfase_DNA-bd"/>
</dbReference>
<dbReference type="KEGG" id="avt:NCTC3438_00674"/>
<accession>A0A447SPB6</accession>
<evidence type="ECO:0000256" key="2">
    <source>
        <dbReference type="ARBA" id="ARBA00008711"/>
    </source>
</evidence>
<evidence type="ECO:0000256" key="7">
    <source>
        <dbReference type="ARBA" id="ARBA00023204"/>
    </source>
</evidence>
<evidence type="ECO:0000313" key="10">
    <source>
        <dbReference type="EMBL" id="VEB22834.1"/>
    </source>
</evidence>
<dbReference type="AlphaFoldDB" id="A0A447SPB6"/>
<name>A0A447SPB6_AVIVO</name>
<evidence type="ECO:0000313" key="11">
    <source>
        <dbReference type="Proteomes" id="UP000268198"/>
    </source>
</evidence>
<keyword evidence="11" id="KW-1185">Reference proteome</keyword>
<dbReference type="PROSITE" id="PS00374">
    <property type="entry name" value="MGMT"/>
    <property type="match status" value="1"/>
</dbReference>
<dbReference type="SUPFAM" id="SSF46767">
    <property type="entry name" value="Methylated DNA-protein cysteine methyltransferase, C-terminal domain"/>
    <property type="match status" value="1"/>
</dbReference>
<dbReference type="NCBIfam" id="TIGR00589">
    <property type="entry name" value="ogt"/>
    <property type="match status" value="1"/>
</dbReference>
<comment type="catalytic activity">
    <reaction evidence="1">
        <text>a 4-O-methyl-thymidine in DNA + L-cysteinyl-[protein] = a thymidine in DNA + S-methyl-L-cysteinyl-[protein]</text>
        <dbReference type="Rhea" id="RHEA:53428"/>
        <dbReference type="Rhea" id="RHEA-COMP:10131"/>
        <dbReference type="Rhea" id="RHEA-COMP:10132"/>
        <dbReference type="Rhea" id="RHEA-COMP:13555"/>
        <dbReference type="Rhea" id="RHEA-COMP:13556"/>
        <dbReference type="ChEBI" id="CHEBI:29950"/>
        <dbReference type="ChEBI" id="CHEBI:82612"/>
        <dbReference type="ChEBI" id="CHEBI:137386"/>
        <dbReference type="ChEBI" id="CHEBI:137387"/>
        <dbReference type="EC" id="2.1.1.63"/>
    </reaction>
</comment>
<gene>
    <name evidence="10" type="primary">ogt_1</name>
    <name evidence="10" type="ORF">NCTC3438_00674</name>
</gene>
<reference evidence="10 11" key="1">
    <citation type="submission" date="2018-12" db="EMBL/GenBank/DDBJ databases">
        <authorList>
            <consortium name="Pathogen Informatics"/>
        </authorList>
    </citation>
    <scope>NUCLEOTIDE SEQUENCE [LARGE SCALE GENOMIC DNA]</scope>
    <source>
        <strain evidence="10 11">NCTC3438</strain>
    </source>
</reference>
<keyword evidence="6" id="KW-0227">DNA damage</keyword>
<dbReference type="PANTHER" id="PTHR10815">
    <property type="entry name" value="METHYLATED-DNA--PROTEIN-CYSTEINE METHYLTRANSFERASE"/>
    <property type="match status" value="1"/>
</dbReference>
<dbReference type="PANTHER" id="PTHR10815:SF5">
    <property type="entry name" value="METHYLATED-DNA--PROTEIN-CYSTEINE METHYLTRANSFERASE"/>
    <property type="match status" value="1"/>
</dbReference>
<evidence type="ECO:0000256" key="5">
    <source>
        <dbReference type="ARBA" id="ARBA00022679"/>
    </source>
</evidence>
<evidence type="ECO:0000256" key="1">
    <source>
        <dbReference type="ARBA" id="ARBA00001286"/>
    </source>
</evidence>
<organism evidence="10 11">
    <name type="scientific">Avibacterium volantium</name>
    <name type="common">Pasteurella volantium</name>
    <dbReference type="NCBI Taxonomy" id="762"/>
    <lineage>
        <taxon>Bacteria</taxon>
        <taxon>Pseudomonadati</taxon>
        <taxon>Pseudomonadota</taxon>
        <taxon>Gammaproteobacteria</taxon>
        <taxon>Pasteurellales</taxon>
        <taxon>Pasteurellaceae</taxon>
        <taxon>Avibacterium</taxon>
    </lineage>
</organism>
<evidence type="ECO:0000256" key="4">
    <source>
        <dbReference type="ARBA" id="ARBA00022603"/>
    </source>
</evidence>
<dbReference type="GO" id="GO:0006281">
    <property type="term" value="P:DNA repair"/>
    <property type="evidence" value="ECO:0007669"/>
    <property type="project" value="UniProtKB-KW"/>
</dbReference>
<dbReference type="InterPro" id="IPR036388">
    <property type="entry name" value="WH-like_DNA-bd_sf"/>
</dbReference>
<dbReference type="EMBL" id="LR134167">
    <property type="protein sequence ID" value="VEB22834.1"/>
    <property type="molecule type" value="Genomic_DNA"/>
</dbReference>
<keyword evidence="5 10" id="KW-0808">Transferase</keyword>
<dbReference type="InterPro" id="IPR036631">
    <property type="entry name" value="MGMT_N_sf"/>
</dbReference>
<dbReference type="EC" id="2.1.1.63" evidence="3"/>
<sequence>MLPPPNLSPILAQQWQPYASWLDAQACPPKSYLLHPISSPEELKQLKQAVKKELHFSLGCYIRLKRVHFLLHTPQPQYQNQLTACTMVTPLGEMLALFWQEKLCLLEFYDRKMLESELTVLQKQLNANIYWQKSESAITLQQELDAYFTGTLTEFRTKLYLQGTPFQQQVWNALQQIPYGETRSYKQQAEYMAQPNAIRAVANANGKNKISILIPCHRVIGADGTLTGYGGGIERKKALLTLEQNHRIYYENS</sequence>
<comment type="catalytic activity">
    <reaction evidence="8">
        <text>a 6-O-methyl-2'-deoxyguanosine in DNA + L-cysteinyl-[protein] = S-methyl-L-cysteinyl-[protein] + a 2'-deoxyguanosine in DNA</text>
        <dbReference type="Rhea" id="RHEA:24000"/>
        <dbReference type="Rhea" id="RHEA-COMP:10131"/>
        <dbReference type="Rhea" id="RHEA-COMP:10132"/>
        <dbReference type="Rhea" id="RHEA-COMP:11367"/>
        <dbReference type="Rhea" id="RHEA-COMP:11368"/>
        <dbReference type="ChEBI" id="CHEBI:29950"/>
        <dbReference type="ChEBI" id="CHEBI:82612"/>
        <dbReference type="ChEBI" id="CHEBI:85445"/>
        <dbReference type="ChEBI" id="CHEBI:85448"/>
        <dbReference type="EC" id="2.1.1.63"/>
    </reaction>
</comment>
<dbReference type="InterPro" id="IPR001497">
    <property type="entry name" value="MethylDNA_cys_MeTrfase_AS"/>
</dbReference>
<protein>
    <recommendedName>
        <fullName evidence="3">methylated-DNA--[protein]-cysteine S-methyltransferase</fullName>
        <ecNumber evidence="3">2.1.1.63</ecNumber>
    </recommendedName>
</protein>
<proteinExistence type="inferred from homology"/>
<dbReference type="Proteomes" id="UP000268198">
    <property type="component" value="Chromosome"/>
</dbReference>
<dbReference type="InterPro" id="IPR036217">
    <property type="entry name" value="MethylDNA_cys_MeTrfase_DNAb"/>
</dbReference>
<evidence type="ECO:0000259" key="9">
    <source>
        <dbReference type="Pfam" id="PF01035"/>
    </source>
</evidence>
<dbReference type="CDD" id="cd06445">
    <property type="entry name" value="ATase"/>
    <property type="match status" value="1"/>
</dbReference>
<dbReference type="GO" id="GO:0032259">
    <property type="term" value="P:methylation"/>
    <property type="evidence" value="ECO:0007669"/>
    <property type="project" value="UniProtKB-KW"/>
</dbReference>
<dbReference type="Gene3D" id="3.30.160.70">
    <property type="entry name" value="Methylated DNA-protein cysteine methyltransferase domain"/>
    <property type="match status" value="1"/>
</dbReference>
<keyword evidence="7" id="KW-0234">DNA repair</keyword>
<evidence type="ECO:0000256" key="8">
    <source>
        <dbReference type="ARBA" id="ARBA00049348"/>
    </source>
</evidence>
<evidence type="ECO:0000256" key="3">
    <source>
        <dbReference type="ARBA" id="ARBA00011918"/>
    </source>
</evidence>
<keyword evidence="4 10" id="KW-0489">Methyltransferase</keyword>
<dbReference type="FunFam" id="1.10.10.10:FF:000214">
    <property type="entry name" value="Methylated-DNA--protein-cysteine methyltransferase"/>
    <property type="match status" value="1"/>
</dbReference>
<dbReference type="Pfam" id="PF01035">
    <property type="entry name" value="DNA_binding_1"/>
    <property type="match status" value="1"/>
</dbReference>
<dbReference type="SUPFAM" id="SSF53155">
    <property type="entry name" value="Methylated DNA-protein cysteine methyltransferase domain"/>
    <property type="match status" value="1"/>
</dbReference>